<proteinExistence type="predicted"/>
<reference evidence="1 2" key="1">
    <citation type="journal article" date="2016" name="Mol. Biol. Evol.">
        <title>Comparative Genomics of Early-Diverging Mushroom-Forming Fungi Provides Insights into the Origins of Lignocellulose Decay Capabilities.</title>
        <authorList>
            <person name="Nagy L.G."/>
            <person name="Riley R."/>
            <person name="Tritt A."/>
            <person name="Adam C."/>
            <person name="Daum C."/>
            <person name="Floudas D."/>
            <person name="Sun H."/>
            <person name="Yadav J.S."/>
            <person name="Pangilinan J."/>
            <person name="Larsson K.H."/>
            <person name="Matsuura K."/>
            <person name="Barry K."/>
            <person name="Labutti K."/>
            <person name="Kuo R."/>
            <person name="Ohm R.A."/>
            <person name="Bhattacharya S.S."/>
            <person name="Shirouzu T."/>
            <person name="Yoshinaga Y."/>
            <person name="Martin F.M."/>
            <person name="Grigoriev I.V."/>
            <person name="Hibbett D.S."/>
        </authorList>
    </citation>
    <scope>NUCLEOTIDE SEQUENCE [LARGE SCALE GENOMIC DNA]</scope>
    <source>
        <strain evidence="1 2">HHB10207 ss-3</strain>
    </source>
</reference>
<evidence type="ECO:0000313" key="1">
    <source>
        <dbReference type="EMBL" id="KZT33873.1"/>
    </source>
</evidence>
<name>A0A165Z2W2_9AGAM</name>
<sequence>MFQLNPENQDALEDAVVRAAEEHERRSYRSDGVYSRYFYLGDHDSSYPGLCIKYTDNGTLWSEHDMLQRIYALACSDGDAAPHVPQPIHYFHRSPTMMYLVMSHIEQQSVPPTVLVAKAASAVQWLHSKRYTAEQPFGIVPHTPVYHKLFKDRNAPFAFTSVAAAEKYLNTALRRIKRPIEPLAEISLTTEDVVLTQSDMDASNFGVAQDGRAIVFDAASIRGLPLSLADYTLFRTTPFATAVAECLFDRKEIDKRLCSPNLKSLIEVRRQLSWTYDARLGLNSDGDCVARPRTRIS</sequence>
<dbReference type="Proteomes" id="UP000076798">
    <property type="component" value="Unassembled WGS sequence"/>
</dbReference>
<keyword evidence="2" id="KW-1185">Reference proteome</keyword>
<gene>
    <name evidence="1" type="ORF">SISSUDRAFT_1065785</name>
</gene>
<dbReference type="EMBL" id="KV428213">
    <property type="protein sequence ID" value="KZT33873.1"/>
    <property type="molecule type" value="Genomic_DNA"/>
</dbReference>
<dbReference type="AlphaFoldDB" id="A0A165Z2W2"/>
<accession>A0A165Z2W2</accession>
<dbReference type="OrthoDB" id="3250044at2759"/>
<organism evidence="1 2">
    <name type="scientific">Sistotremastrum suecicum HHB10207 ss-3</name>
    <dbReference type="NCBI Taxonomy" id="1314776"/>
    <lineage>
        <taxon>Eukaryota</taxon>
        <taxon>Fungi</taxon>
        <taxon>Dikarya</taxon>
        <taxon>Basidiomycota</taxon>
        <taxon>Agaricomycotina</taxon>
        <taxon>Agaricomycetes</taxon>
        <taxon>Sistotremastrales</taxon>
        <taxon>Sistotremastraceae</taxon>
        <taxon>Sistotremastrum</taxon>
    </lineage>
</organism>
<evidence type="ECO:0000313" key="2">
    <source>
        <dbReference type="Proteomes" id="UP000076798"/>
    </source>
</evidence>
<dbReference type="STRING" id="1314776.A0A165Z2W2"/>
<protein>
    <recommendedName>
        <fullName evidence="3">Aminoglycoside phosphotransferase domain-containing protein</fullName>
    </recommendedName>
</protein>
<evidence type="ECO:0008006" key="3">
    <source>
        <dbReference type="Google" id="ProtNLM"/>
    </source>
</evidence>